<dbReference type="PANTHER" id="PTHR45947:SF3">
    <property type="entry name" value="SULFOQUINOVOSYL TRANSFERASE SQD2"/>
    <property type="match status" value="1"/>
</dbReference>
<feature type="domain" description="Glycosyl transferase family 1" evidence="1">
    <location>
        <begin position="182"/>
        <end position="301"/>
    </location>
</feature>
<comment type="caution">
    <text evidence="2">The sequence shown here is derived from an EMBL/GenBank/DDBJ whole genome shotgun (WGS) entry which is preliminary data.</text>
</comment>
<dbReference type="AlphaFoldDB" id="A0A3E5GP96"/>
<dbReference type="CDD" id="cd03812">
    <property type="entry name" value="GT4_CapH-like"/>
    <property type="match status" value="1"/>
</dbReference>
<gene>
    <name evidence="2" type="ORF">DXB12_14870</name>
</gene>
<protein>
    <submittedName>
        <fullName evidence="2">Glycosyltransferase family 1 protein</fullName>
    </submittedName>
</protein>
<evidence type="ECO:0000259" key="1">
    <source>
        <dbReference type="Pfam" id="PF00534"/>
    </source>
</evidence>
<evidence type="ECO:0000313" key="2">
    <source>
        <dbReference type="EMBL" id="RGO47169.1"/>
    </source>
</evidence>
<reference evidence="2 3" key="1">
    <citation type="submission" date="2018-08" db="EMBL/GenBank/DDBJ databases">
        <title>A genome reference for cultivated species of the human gut microbiota.</title>
        <authorList>
            <person name="Zou Y."/>
            <person name="Xue W."/>
            <person name="Luo G."/>
        </authorList>
    </citation>
    <scope>NUCLEOTIDE SEQUENCE [LARGE SCALE GENOMIC DNA]</scope>
    <source>
        <strain evidence="2 3">OM02-12</strain>
    </source>
</reference>
<dbReference type="SUPFAM" id="SSF53756">
    <property type="entry name" value="UDP-Glycosyltransferase/glycogen phosphorylase"/>
    <property type="match status" value="1"/>
</dbReference>
<dbReference type="RefSeq" id="WP_117614199.1">
    <property type="nucleotide sequence ID" value="NZ_QSVQ01000023.1"/>
</dbReference>
<keyword evidence="2" id="KW-0808">Transferase</keyword>
<dbReference type="Gene3D" id="3.40.50.2000">
    <property type="entry name" value="Glycogen Phosphorylase B"/>
    <property type="match status" value="2"/>
</dbReference>
<dbReference type="Proteomes" id="UP000261055">
    <property type="component" value="Unassembled WGS sequence"/>
</dbReference>
<evidence type="ECO:0000313" key="3">
    <source>
        <dbReference type="Proteomes" id="UP000261055"/>
    </source>
</evidence>
<keyword evidence="3" id="KW-1185">Reference proteome</keyword>
<accession>A0A3E5GP96</accession>
<dbReference type="PANTHER" id="PTHR45947">
    <property type="entry name" value="SULFOQUINOVOSYL TRANSFERASE SQD2"/>
    <property type="match status" value="1"/>
</dbReference>
<proteinExistence type="predicted"/>
<dbReference type="GO" id="GO:0016757">
    <property type="term" value="F:glycosyltransferase activity"/>
    <property type="evidence" value="ECO:0007669"/>
    <property type="project" value="TreeGrafter"/>
</dbReference>
<sequence>MERILWIVDSLNTGGAETFLMKLSRALDKNKYQMDFIASDKGYYDKEVVNAGGRVHYIPFRTKKPFVAFRMIKDIVKQGDYKIVIKLGSTPIAAIDLLAAKKGGAETLGLRSCNSYAEEGIVYKIINTMCKPLLKNVVNLKIAPSDLAAIFTFGEQAYKNDEVNILHNAVDLEYFKFDEKKRNETRKLLGLTENDTVYGHIGRFSNQKNHAYLIDIFKNIKERDESAKFILVGTGELESEIKDKVNNYHLSEDVLFLGVRNDIPNLLSVFDLFVFPSFYEGMPNTVVEAQATGLPCIISDTITRQSNITGLVEFLSIDVEPEVWAEKCVDHKKERRNTTYILQNSGYNINIIVQEFLKMTVGDKHEN</sequence>
<dbReference type="Pfam" id="PF00534">
    <property type="entry name" value="Glycos_transf_1"/>
    <property type="match status" value="1"/>
</dbReference>
<dbReference type="InterPro" id="IPR050194">
    <property type="entry name" value="Glycosyltransferase_grp1"/>
</dbReference>
<name>A0A3E5GP96_9FIRM</name>
<dbReference type="EMBL" id="QSVQ01000023">
    <property type="protein sequence ID" value="RGO47169.1"/>
    <property type="molecule type" value="Genomic_DNA"/>
</dbReference>
<dbReference type="InterPro" id="IPR001296">
    <property type="entry name" value="Glyco_trans_1"/>
</dbReference>
<organism evidence="2 3">
    <name type="scientific">Dorea formicigenerans</name>
    <dbReference type="NCBI Taxonomy" id="39486"/>
    <lineage>
        <taxon>Bacteria</taxon>
        <taxon>Bacillati</taxon>
        <taxon>Bacillota</taxon>
        <taxon>Clostridia</taxon>
        <taxon>Lachnospirales</taxon>
        <taxon>Lachnospiraceae</taxon>
        <taxon>Dorea</taxon>
    </lineage>
</organism>